<evidence type="ECO:0000313" key="3">
    <source>
        <dbReference type="Proteomes" id="UP000539538"/>
    </source>
</evidence>
<keyword evidence="2" id="KW-0808">Transferase</keyword>
<protein>
    <submittedName>
        <fullName evidence="2">Succinoglycan biosynthesis protein ExoU</fullName>
        <ecNumber evidence="2">2.4.-.-</ecNumber>
    </submittedName>
</protein>
<dbReference type="PANTHER" id="PTHR43685">
    <property type="entry name" value="GLYCOSYLTRANSFERASE"/>
    <property type="match status" value="1"/>
</dbReference>
<evidence type="ECO:0000313" key="2">
    <source>
        <dbReference type="EMBL" id="MBB4653057.1"/>
    </source>
</evidence>
<dbReference type="RefSeq" id="WP_183264445.1">
    <property type="nucleotide sequence ID" value="NZ_BAAAVZ010000019.1"/>
</dbReference>
<comment type="caution">
    <text evidence="2">The sequence shown here is derived from an EMBL/GenBank/DDBJ whole genome shotgun (WGS) entry which is preliminary data.</text>
</comment>
<dbReference type="InterPro" id="IPR029044">
    <property type="entry name" value="Nucleotide-diphossugar_trans"/>
</dbReference>
<dbReference type="InterPro" id="IPR001173">
    <property type="entry name" value="Glyco_trans_2-like"/>
</dbReference>
<keyword evidence="2" id="KW-0328">Glycosyltransferase</keyword>
<reference evidence="2 3" key="1">
    <citation type="submission" date="2020-08" db="EMBL/GenBank/DDBJ databases">
        <title>Genomic Encyclopedia of Type Strains, Phase IV (KMG-IV): sequencing the most valuable type-strain genomes for metagenomic binning, comparative biology and taxonomic classification.</title>
        <authorList>
            <person name="Goeker M."/>
        </authorList>
    </citation>
    <scope>NUCLEOTIDE SEQUENCE [LARGE SCALE GENOMIC DNA]</scope>
    <source>
        <strain evidence="2 3">DSM 7050</strain>
    </source>
</reference>
<dbReference type="SUPFAM" id="SSF53448">
    <property type="entry name" value="Nucleotide-diphospho-sugar transferases"/>
    <property type="match status" value="1"/>
</dbReference>
<name>A0ABR6L8C1_9HYPH</name>
<organism evidence="2 3">
    <name type="scientific">Aminobacter niigataensis</name>
    <dbReference type="NCBI Taxonomy" id="83265"/>
    <lineage>
        <taxon>Bacteria</taxon>
        <taxon>Pseudomonadati</taxon>
        <taxon>Pseudomonadota</taxon>
        <taxon>Alphaproteobacteria</taxon>
        <taxon>Hyphomicrobiales</taxon>
        <taxon>Phyllobacteriaceae</taxon>
        <taxon>Aminobacter</taxon>
    </lineage>
</organism>
<accession>A0ABR6L8C1</accession>
<dbReference type="EMBL" id="JACHOT010000009">
    <property type="protein sequence ID" value="MBB4653057.1"/>
    <property type="molecule type" value="Genomic_DNA"/>
</dbReference>
<dbReference type="PANTHER" id="PTHR43685:SF2">
    <property type="entry name" value="GLYCOSYLTRANSFERASE 2-LIKE DOMAIN-CONTAINING PROTEIN"/>
    <property type="match status" value="1"/>
</dbReference>
<dbReference type="GO" id="GO:0016757">
    <property type="term" value="F:glycosyltransferase activity"/>
    <property type="evidence" value="ECO:0007669"/>
    <property type="project" value="UniProtKB-KW"/>
</dbReference>
<evidence type="ECO:0000259" key="1">
    <source>
        <dbReference type="Pfam" id="PF00535"/>
    </source>
</evidence>
<dbReference type="Pfam" id="PF00535">
    <property type="entry name" value="Glycos_transf_2"/>
    <property type="match status" value="1"/>
</dbReference>
<proteinExistence type="predicted"/>
<gene>
    <name evidence="2" type="ORF">GGQ99_004841</name>
</gene>
<dbReference type="EC" id="2.4.-.-" evidence="2"/>
<feature type="domain" description="Glycosyltransferase 2-like" evidence="1">
    <location>
        <begin position="7"/>
        <end position="110"/>
    </location>
</feature>
<dbReference type="CDD" id="cd00761">
    <property type="entry name" value="Glyco_tranf_GTA_type"/>
    <property type="match status" value="1"/>
</dbReference>
<dbReference type="Gene3D" id="3.90.550.10">
    <property type="entry name" value="Spore Coat Polysaccharide Biosynthesis Protein SpsA, Chain A"/>
    <property type="match status" value="1"/>
</dbReference>
<sequence length="336" mass="36303">MSGTDVCVIIAARNAAETITTAITSALRQPEVAEVVVVDDASTDATEAMARAADDGSGRLLVLRLDVNRGPSFARNMAIRNSRSALISILDADDFFLPARFANLVGGDDWDLVADNIVFVEHASVRDVLSGSVAQFDADPALLGFAQFIAGNISSRGARRGELGFLKPVMRRAMLQRHGLSYDEQLRLGEDYALYARAMLMGARFKVVRSCGYCAVVRPNSLSGQHRTEDLQRLADADLGLLAQPGLAAEDKRILRRHERHVRDKYRLRRFLDLKAAGGMAAAAKFAVASPASFMAVVRGVAMDKFDALAKSGSVPSVPEPRLRYLIAAENAGAQK</sequence>
<dbReference type="Proteomes" id="UP000539538">
    <property type="component" value="Unassembled WGS sequence"/>
</dbReference>
<keyword evidence="3" id="KW-1185">Reference proteome</keyword>
<dbReference type="InterPro" id="IPR050834">
    <property type="entry name" value="Glycosyltransf_2"/>
</dbReference>